<dbReference type="EMBL" id="FOKG01000002">
    <property type="protein sequence ID" value="SFA91086.1"/>
    <property type="molecule type" value="Genomic_DNA"/>
</dbReference>
<keyword evidence="8" id="KW-1185">Reference proteome</keyword>
<reference evidence="8" key="1">
    <citation type="submission" date="2016-10" db="EMBL/GenBank/DDBJ databases">
        <authorList>
            <person name="Varghese N."/>
            <person name="Submissions S."/>
        </authorList>
    </citation>
    <scope>NUCLEOTIDE SEQUENCE [LARGE SCALE GENOMIC DNA]</scope>
    <source>
        <strain evidence="8">CGMCC 4.3568</strain>
    </source>
</reference>
<comment type="subcellular location">
    <subcellularLocation>
        <location evidence="1">Endomembrane system</location>
        <topology evidence="1">Multi-pass membrane protein</topology>
    </subcellularLocation>
</comment>
<protein>
    <recommendedName>
        <fullName evidence="6">DUF202 domain-containing protein</fullName>
    </recommendedName>
</protein>
<sequence>MTFGTQVSPDGLQPARTRLAWQRTALAAAACSLLLFHGAAHRDWDSTTVPAVLAAITAAVLAVTGRYRDRQLRTAPRPAPAGGPMIAGVAVLVTLTSTITLVSLL</sequence>
<dbReference type="GO" id="GO:0012505">
    <property type="term" value="C:endomembrane system"/>
    <property type="evidence" value="ECO:0007669"/>
    <property type="project" value="UniProtKB-SubCell"/>
</dbReference>
<gene>
    <name evidence="7" type="ORF">SAMN05216266_102142</name>
</gene>
<name>A0A1I0WSW4_9PSEU</name>
<evidence type="ECO:0000256" key="4">
    <source>
        <dbReference type="ARBA" id="ARBA00023136"/>
    </source>
</evidence>
<accession>A0A1I0WSW4</accession>
<evidence type="ECO:0000313" key="7">
    <source>
        <dbReference type="EMBL" id="SFA91086.1"/>
    </source>
</evidence>
<keyword evidence="3 5" id="KW-1133">Transmembrane helix</keyword>
<keyword evidence="2 5" id="KW-0812">Transmembrane</keyword>
<organism evidence="7 8">
    <name type="scientific">Amycolatopsis marina</name>
    <dbReference type="NCBI Taxonomy" id="490629"/>
    <lineage>
        <taxon>Bacteria</taxon>
        <taxon>Bacillati</taxon>
        <taxon>Actinomycetota</taxon>
        <taxon>Actinomycetes</taxon>
        <taxon>Pseudonocardiales</taxon>
        <taxon>Pseudonocardiaceae</taxon>
        <taxon>Amycolatopsis</taxon>
    </lineage>
</organism>
<dbReference type="AlphaFoldDB" id="A0A1I0WSW4"/>
<proteinExistence type="predicted"/>
<dbReference type="Pfam" id="PF02656">
    <property type="entry name" value="DUF202"/>
    <property type="match status" value="1"/>
</dbReference>
<feature type="transmembrane region" description="Helical" evidence="5">
    <location>
        <begin position="85"/>
        <end position="104"/>
    </location>
</feature>
<feature type="transmembrane region" description="Helical" evidence="5">
    <location>
        <begin position="46"/>
        <end position="64"/>
    </location>
</feature>
<dbReference type="RefSeq" id="WP_091670180.1">
    <property type="nucleotide sequence ID" value="NZ_FOKG01000002.1"/>
</dbReference>
<evidence type="ECO:0000256" key="2">
    <source>
        <dbReference type="ARBA" id="ARBA00022692"/>
    </source>
</evidence>
<keyword evidence="4 5" id="KW-0472">Membrane</keyword>
<dbReference type="InterPro" id="IPR003807">
    <property type="entry name" value="DUF202"/>
</dbReference>
<feature type="domain" description="DUF202" evidence="6">
    <location>
        <begin position="10"/>
        <end position="71"/>
    </location>
</feature>
<dbReference type="STRING" id="490629.SAMN05216266_102142"/>
<evidence type="ECO:0000313" key="8">
    <source>
        <dbReference type="Proteomes" id="UP000243799"/>
    </source>
</evidence>
<dbReference type="Proteomes" id="UP000243799">
    <property type="component" value="Unassembled WGS sequence"/>
</dbReference>
<evidence type="ECO:0000256" key="5">
    <source>
        <dbReference type="SAM" id="Phobius"/>
    </source>
</evidence>
<evidence type="ECO:0000259" key="6">
    <source>
        <dbReference type="Pfam" id="PF02656"/>
    </source>
</evidence>
<evidence type="ECO:0000256" key="1">
    <source>
        <dbReference type="ARBA" id="ARBA00004127"/>
    </source>
</evidence>
<evidence type="ECO:0000256" key="3">
    <source>
        <dbReference type="ARBA" id="ARBA00022989"/>
    </source>
</evidence>
<feature type="transmembrane region" description="Helical" evidence="5">
    <location>
        <begin position="20"/>
        <end position="40"/>
    </location>
</feature>